<dbReference type="Proteomes" id="UP001596067">
    <property type="component" value="Unassembled WGS sequence"/>
</dbReference>
<protein>
    <submittedName>
        <fullName evidence="2">DUF6230 family protein</fullName>
    </submittedName>
</protein>
<sequence length="222" mass="23356">MSQTYGKTRWKRFALVMVPGIAATAAVGVAMANNALAASFSVSGQSFKVTTQELHGKNFAQFGSIDAEANGTPHPIAVSAFDSATIKGLCQSVVTDPNIIPGLPWKLPKITLRLEAGYSDDVAKQVSAKNLLIDLDQLNADAEFTNINIGQDAATLKGTATENWKGALPGSTKPTGKVGFAQAAEKADLYNVQQTAWATSAGTFTLNGLKLNLHTDGGHECY</sequence>
<feature type="signal peptide" evidence="1">
    <location>
        <begin position="1"/>
        <end position="37"/>
    </location>
</feature>
<dbReference type="InterPro" id="IPR046198">
    <property type="entry name" value="DUF6230"/>
</dbReference>
<proteinExistence type="predicted"/>
<comment type="caution">
    <text evidence="2">The sequence shown here is derived from an EMBL/GenBank/DDBJ whole genome shotgun (WGS) entry which is preliminary data.</text>
</comment>
<keyword evidence="1" id="KW-0732">Signal</keyword>
<evidence type="ECO:0000313" key="3">
    <source>
        <dbReference type="Proteomes" id="UP001596067"/>
    </source>
</evidence>
<evidence type="ECO:0000256" key="1">
    <source>
        <dbReference type="SAM" id="SignalP"/>
    </source>
</evidence>
<organism evidence="2 3">
    <name type="scientific">Kitasatospora aburaviensis</name>
    <dbReference type="NCBI Taxonomy" id="67265"/>
    <lineage>
        <taxon>Bacteria</taxon>
        <taxon>Bacillati</taxon>
        <taxon>Actinomycetota</taxon>
        <taxon>Actinomycetes</taxon>
        <taxon>Kitasatosporales</taxon>
        <taxon>Streptomycetaceae</taxon>
        <taxon>Kitasatospora</taxon>
    </lineage>
</organism>
<accession>A0ABW1F2A6</accession>
<feature type="chain" id="PRO_5046911186" evidence="1">
    <location>
        <begin position="38"/>
        <end position="222"/>
    </location>
</feature>
<name>A0ABW1F2A6_9ACTN</name>
<dbReference type="Pfam" id="PF19741">
    <property type="entry name" value="DUF6230"/>
    <property type="match status" value="1"/>
</dbReference>
<keyword evidence="3" id="KW-1185">Reference proteome</keyword>
<dbReference type="RefSeq" id="WP_313765580.1">
    <property type="nucleotide sequence ID" value="NZ_BAAAVH010000002.1"/>
</dbReference>
<reference evidence="3" key="1">
    <citation type="journal article" date="2019" name="Int. J. Syst. Evol. Microbiol.">
        <title>The Global Catalogue of Microorganisms (GCM) 10K type strain sequencing project: providing services to taxonomists for standard genome sequencing and annotation.</title>
        <authorList>
            <consortium name="The Broad Institute Genomics Platform"/>
            <consortium name="The Broad Institute Genome Sequencing Center for Infectious Disease"/>
            <person name="Wu L."/>
            <person name="Ma J."/>
        </authorList>
    </citation>
    <scope>NUCLEOTIDE SEQUENCE [LARGE SCALE GENOMIC DNA]</scope>
    <source>
        <strain evidence="3">CGMCC 4.1469</strain>
    </source>
</reference>
<evidence type="ECO:0000313" key="2">
    <source>
        <dbReference type="EMBL" id="MFC5887284.1"/>
    </source>
</evidence>
<dbReference type="EMBL" id="JBHSOD010000025">
    <property type="protein sequence ID" value="MFC5887284.1"/>
    <property type="molecule type" value="Genomic_DNA"/>
</dbReference>
<gene>
    <name evidence="2" type="ORF">ACFP0N_20150</name>
</gene>